<dbReference type="InterPro" id="IPR029149">
    <property type="entry name" value="Creatin/AminoP/Spt16_N"/>
</dbReference>
<keyword evidence="5" id="KW-0645">Protease</keyword>
<dbReference type="GO" id="GO:0008235">
    <property type="term" value="F:metalloexopeptidase activity"/>
    <property type="evidence" value="ECO:0007669"/>
    <property type="project" value="UniProtKB-ARBA"/>
</dbReference>
<dbReference type="Pfam" id="PF01321">
    <property type="entry name" value="Creatinase_N"/>
    <property type="match status" value="1"/>
</dbReference>
<evidence type="ECO:0000256" key="2">
    <source>
        <dbReference type="ARBA" id="ARBA00022801"/>
    </source>
</evidence>
<dbReference type="Proteomes" id="UP001431572">
    <property type="component" value="Chromosome 2"/>
</dbReference>
<dbReference type="EMBL" id="JACATZ010000003">
    <property type="protein sequence ID" value="NWJ48999.1"/>
    <property type="molecule type" value="Genomic_DNA"/>
</dbReference>
<comment type="similarity">
    <text evidence="1">Belongs to the peptidase M24B family.</text>
</comment>
<dbReference type="GO" id="GO:0004177">
    <property type="term" value="F:aminopeptidase activity"/>
    <property type="evidence" value="ECO:0007669"/>
    <property type="project" value="UniProtKB-KW"/>
</dbReference>
<dbReference type="InterPro" id="IPR000994">
    <property type="entry name" value="Pept_M24"/>
</dbReference>
<dbReference type="RefSeq" id="WP_341470832.1">
    <property type="nucleotide sequence ID" value="NZ_CP128400.1"/>
</dbReference>
<dbReference type="SUPFAM" id="SSF53092">
    <property type="entry name" value="Creatinase/prolidase N-terminal domain"/>
    <property type="match status" value="1"/>
</dbReference>
<keyword evidence="8" id="KW-1185">Reference proteome</keyword>
<dbReference type="InterPro" id="IPR001714">
    <property type="entry name" value="Pept_M24_MAP"/>
</dbReference>
<dbReference type="InterPro" id="IPR000587">
    <property type="entry name" value="Creatinase_N"/>
</dbReference>
<dbReference type="CDD" id="cd01092">
    <property type="entry name" value="APP-like"/>
    <property type="match status" value="1"/>
</dbReference>
<dbReference type="InterPro" id="IPR036005">
    <property type="entry name" value="Creatinase/aminopeptidase-like"/>
</dbReference>
<dbReference type="PANTHER" id="PTHR46112:SF3">
    <property type="entry name" value="AMINOPEPTIDASE YPDF"/>
    <property type="match status" value="1"/>
</dbReference>
<evidence type="ECO:0000313" key="6">
    <source>
        <dbReference type="EMBL" id="WJW68928.1"/>
    </source>
</evidence>
<dbReference type="InterPro" id="IPR050659">
    <property type="entry name" value="Peptidase_M24B"/>
</dbReference>
<keyword evidence="5" id="KW-0031">Aminopeptidase</keyword>
<dbReference type="Proteomes" id="UP000521676">
    <property type="component" value="Unassembled WGS sequence"/>
</dbReference>
<reference evidence="5 7" key="1">
    <citation type="submission" date="2020-06" db="EMBL/GenBank/DDBJ databases">
        <title>Anoxygenic phototrophic Chloroflexota member uses a Type I reaction center.</title>
        <authorList>
            <person name="Tsuji J.M."/>
            <person name="Shaw N.A."/>
            <person name="Nagashima S."/>
            <person name="Venkiteswaran J."/>
            <person name="Schiff S.L."/>
            <person name="Hanada S."/>
            <person name="Tank M."/>
            <person name="Neufeld J.D."/>
        </authorList>
    </citation>
    <scope>NUCLEOTIDE SEQUENCE [LARGE SCALE GENOMIC DNA]</scope>
    <source>
        <strain evidence="5">L227-S17</strain>
    </source>
</reference>
<feature type="domain" description="Peptidase M24" evidence="3">
    <location>
        <begin position="140"/>
        <end position="342"/>
    </location>
</feature>
<dbReference type="Gene3D" id="3.40.350.10">
    <property type="entry name" value="Creatinase/prolidase N-terminal domain"/>
    <property type="match status" value="1"/>
</dbReference>
<dbReference type="EMBL" id="CP128400">
    <property type="protein sequence ID" value="WJW68928.1"/>
    <property type="molecule type" value="Genomic_DNA"/>
</dbReference>
<sequence length="358" mass="39815">MTSERLSRVREYLSQNNGNLEAVFVTKPENRAYLSGFTGSYGFLLITATEAVLFTDGRYTEQATAQAQGWNVIRIQRPYEENVAAEIKRIGIERMGFEAEQLTFAEYKSWTEKLPGINWIPTSGDISKLRRCKDPQEVALIKKAVAIADDAFEHILGFIKPGITERDVAIELEFTMRRLGAERNAFDTIVASGWRSALPHGRASEKVIQQGEFVTIDFGAHFEGYNSDITRTIFVGEPDSRQREIYQLVLAAQLAGVEAVKPGAICKEVDAVSRQILEKAGELDYFLHSLGHSLGREVHEAPFLSTLDTTPLEPGMVVTVEPGLYYSNWGGVRIEDDLLVTAAGAEVLPRSPKELICL</sequence>
<dbReference type="Pfam" id="PF00557">
    <property type="entry name" value="Peptidase_M24"/>
    <property type="match status" value="1"/>
</dbReference>
<feature type="domain" description="Creatinase N-terminal" evidence="4">
    <location>
        <begin position="5"/>
        <end position="131"/>
    </location>
</feature>
<keyword evidence="2" id="KW-0378">Hydrolase</keyword>
<evidence type="ECO:0000256" key="1">
    <source>
        <dbReference type="ARBA" id="ARBA00008766"/>
    </source>
</evidence>
<dbReference type="FunFam" id="3.90.230.10:FF:000014">
    <property type="entry name" value="Aminopeptidase P family protein"/>
    <property type="match status" value="1"/>
</dbReference>
<dbReference type="Gene3D" id="3.90.230.10">
    <property type="entry name" value="Creatinase/methionine aminopeptidase superfamily"/>
    <property type="match status" value="1"/>
</dbReference>
<dbReference type="SUPFAM" id="SSF55920">
    <property type="entry name" value="Creatinase/aminopeptidase"/>
    <property type="match status" value="1"/>
</dbReference>
<dbReference type="PANTHER" id="PTHR46112">
    <property type="entry name" value="AMINOPEPTIDASE"/>
    <property type="match status" value="1"/>
</dbReference>
<evidence type="ECO:0000313" key="8">
    <source>
        <dbReference type="Proteomes" id="UP001431572"/>
    </source>
</evidence>
<accession>A0A8T7MA46</accession>
<reference evidence="6" key="2">
    <citation type="journal article" date="2024" name="Nature">
        <title>Anoxygenic phototroph of the Chloroflexota uses a type I reaction centre.</title>
        <authorList>
            <person name="Tsuji J.M."/>
            <person name="Shaw N.A."/>
            <person name="Nagashima S."/>
            <person name="Venkiteswaran J.J."/>
            <person name="Schiff S.L."/>
            <person name="Watanabe T."/>
            <person name="Fukui M."/>
            <person name="Hanada S."/>
            <person name="Tank M."/>
            <person name="Neufeld J.D."/>
        </authorList>
    </citation>
    <scope>NUCLEOTIDE SEQUENCE</scope>
    <source>
        <strain evidence="6">L227-S17</strain>
    </source>
</reference>
<proteinExistence type="inferred from homology"/>
<evidence type="ECO:0000259" key="3">
    <source>
        <dbReference type="Pfam" id="PF00557"/>
    </source>
</evidence>
<organism evidence="5 7">
    <name type="scientific">Candidatus Chlorohelix allophototropha</name>
    <dbReference type="NCBI Taxonomy" id="3003348"/>
    <lineage>
        <taxon>Bacteria</taxon>
        <taxon>Bacillati</taxon>
        <taxon>Chloroflexota</taxon>
        <taxon>Chloroflexia</taxon>
        <taxon>Candidatus Chloroheliales</taxon>
        <taxon>Candidatus Chloroheliaceae</taxon>
        <taxon>Candidatus Chlorohelix</taxon>
    </lineage>
</organism>
<protein>
    <submittedName>
        <fullName evidence="5">Aminopeptidase P family protein</fullName>
    </submittedName>
    <submittedName>
        <fullName evidence="6">Xaa-Pro peptidase family protein</fullName>
    </submittedName>
</protein>
<name>A0A8T7MA46_9CHLR</name>
<evidence type="ECO:0000313" key="7">
    <source>
        <dbReference type="Proteomes" id="UP000521676"/>
    </source>
</evidence>
<evidence type="ECO:0000313" key="5">
    <source>
        <dbReference type="EMBL" id="NWJ48999.1"/>
    </source>
</evidence>
<dbReference type="PRINTS" id="PR00599">
    <property type="entry name" value="MAPEPTIDASE"/>
</dbReference>
<gene>
    <name evidence="5" type="ORF">HXX08_24320</name>
    <name evidence="6" type="ORF">OZ401_004550</name>
</gene>
<dbReference type="AlphaFoldDB" id="A0A8T7MA46"/>
<evidence type="ECO:0000259" key="4">
    <source>
        <dbReference type="Pfam" id="PF01321"/>
    </source>
</evidence>